<organism evidence="3 4">
    <name type="scientific">Paractinoplanes atraurantiacus</name>
    <dbReference type="NCBI Taxonomy" id="1036182"/>
    <lineage>
        <taxon>Bacteria</taxon>
        <taxon>Bacillati</taxon>
        <taxon>Actinomycetota</taxon>
        <taxon>Actinomycetes</taxon>
        <taxon>Micromonosporales</taxon>
        <taxon>Micromonosporaceae</taxon>
        <taxon>Paractinoplanes</taxon>
    </lineage>
</organism>
<accession>A0A285K9B0</accession>
<dbReference type="NCBIfam" id="TIGR01167">
    <property type="entry name" value="LPXTG_anchor"/>
    <property type="match status" value="1"/>
</dbReference>
<feature type="transmembrane region" description="Helical" evidence="1">
    <location>
        <begin position="465"/>
        <end position="485"/>
    </location>
</feature>
<dbReference type="EMBL" id="OBDY01000032">
    <property type="protein sequence ID" value="SNY68046.1"/>
    <property type="molecule type" value="Genomic_DNA"/>
</dbReference>
<dbReference type="Proteomes" id="UP000219612">
    <property type="component" value="Unassembled WGS sequence"/>
</dbReference>
<gene>
    <name evidence="3" type="ORF">SAMN05421748_13280</name>
</gene>
<keyword evidence="1" id="KW-0812">Transmembrane</keyword>
<keyword evidence="4" id="KW-1185">Reference proteome</keyword>
<evidence type="ECO:0000256" key="1">
    <source>
        <dbReference type="SAM" id="Phobius"/>
    </source>
</evidence>
<keyword evidence="2" id="KW-0732">Signal</keyword>
<reference evidence="3 4" key="1">
    <citation type="submission" date="2017-09" db="EMBL/GenBank/DDBJ databases">
        <authorList>
            <person name="Ehlers B."/>
            <person name="Leendertz F.H."/>
        </authorList>
    </citation>
    <scope>NUCLEOTIDE SEQUENCE [LARGE SCALE GENOMIC DNA]</scope>
    <source>
        <strain evidence="3 4">CGMCC 4.6857</strain>
    </source>
</reference>
<evidence type="ECO:0000313" key="3">
    <source>
        <dbReference type="EMBL" id="SNY68046.1"/>
    </source>
</evidence>
<evidence type="ECO:0000256" key="2">
    <source>
        <dbReference type="SAM" id="SignalP"/>
    </source>
</evidence>
<keyword evidence="1" id="KW-1133">Transmembrane helix</keyword>
<sequence>MRLRSLAFPAALAAAALGGLAAPAQAAPSDDAPFVDFYLPEQVSVIQGKTKTFKAELFNAGPGDAKGVVMSFSNVDPSLGLTLPAGCDATSCKIDLKAGKRGNLAITLKPTGDKLVSHFTATVDGYSSDVTVVRSTGGVDLETDPIDDMKLNRGQSADVPIVVRNTGSETVDAIGVALVAEDGLEALSKYRNCLTEVEGEKIPGVICFFQQEFAPDTTFTVPAATPVKIKLRADAGGPYTYSAAVSVVGVKESAAAALAAKTGPVLKLEAQRKAAADIPDESQLPDDLNEDDNVAFFGVEAGKSAADSAAIGGAFAGAIGDETTVEVGVRNLGPTSLVPATIDWYQTVQVTVPTGLKLTEVDEACFPGRGVPTDFDDIDKDSNINGRVYTCLPGDGLVKGEEARFSFTGTITEEKVTAGSVTVDGGPQDGNTKNNKAALTLKLTGGGQGGGDDEPGLPVTGAPTGWVALGGALLLLVGGAAAYLFRRRRIITTI</sequence>
<protein>
    <submittedName>
        <fullName evidence="3">LPXTG-motif cell wall anchor domain-containing protein</fullName>
    </submittedName>
</protein>
<proteinExistence type="predicted"/>
<keyword evidence="1" id="KW-0472">Membrane</keyword>
<dbReference type="OrthoDB" id="3287997at2"/>
<feature type="chain" id="PRO_5012357372" evidence="2">
    <location>
        <begin position="27"/>
        <end position="494"/>
    </location>
</feature>
<feature type="signal peptide" evidence="2">
    <location>
        <begin position="1"/>
        <end position="26"/>
    </location>
</feature>
<evidence type="ECO:0000313" key="4">
    <source>
        <dbReference type="Proteomes" id="UP000219612"/>
    </source>
</evidence>
<dbReference type="RefSeq" id="WP_097327852.1">
    <property type="nucleotide sequence ID" value="NZ_OBDY01000032.1"/>
</dbReference>
<name>A0A285K9B0_9ACTN</name>
<dbReference type="AlphaFoldDB" id="A0A285K9B0"/>